<feature type="compositionally biased region" description="Acidic residues" evidence="1">
    <location>
        <begin position="418"/>
        <end position="439"/>
    </location>
</feature>
<evidence type="ECO:0000313" key="2">
    <source>
        <dbReference type="EMBL" id="EZG44077.1"/>
    </source>
</evidence>
<feature type="region of interest" description="Disordered" evidence="1">
    <location>
        <begin position="418"/>
        <end position="461"/>
    </location>
</feature>
<keyword evidence="3" id="KW-1185">Reference proteome</keyword>
<dbReference type="VEuPathDB" id="CryptoDB:GNI_152740"/>
<feature type="compositionally biased region" description="Low complexity" evidence="1">
    <location>
        <begin position="440"/>
        <end position="459"/>
    </location>
</feature>
<feature type="compositionally biased region" description="Basic and acidic residues" evidence="1">
    <location>
        <begin position="288"/>
        <end position="351"/>
    </location>
</feature>
<evidence type="ECO:0000256" key="1">
    <source>
        <dbReference type="SAM" id="MobiDB-lite"/>
    </source>
</evidence>
<feature type="region of interest" description="Disordered" evidence="1">
    <location>
        <begin position="281"/>
        <end position="385"/>
    </location>
</feature>
<sequence length="592" mass="67096">MLSSVARRGGRRADSKVQAVLGSLFAVAEGAVVRVDCSEPAVFRAEVELSASHVTLLFAVPVGNLPVDDLTTELGSQLRDSFWIAREAFRFQLDDDVPLAAGAVAEAGQLAERIIFENLSLLDVRAAGVATQQLTDVAREFFAPHLQDPLVQAWLRGFDARLRRQGFRQDPHCTGSADSLGTSLGDVRAERELVQPPLQQPIQQPPIQQPVVVQHPPFQRQMLSQRESLRDRPRMYVDMNAWEEALVLERDPRGYNDFSFEEVEEGVPVWVTEQITEPIFMAEEERGEYDQGKEEVADKRAEEKRAEEKRAEEKRAVEERAEEKRAEEKRAEEKRESERESQRETVLKEKNEEDDSSPLLRRRDGLAGRQSRVAGSLSRHSQSSFDLSNLHLEWEHGEHEIVGDGSDEYGDTYLEGEEYVEEEEEEFVEEEELESDEYSETGSGDNSESYSGSESQISSSKRELSGTVKYLTLMLAEWSELSQRRMVNNLGEPLLELQRLLSRAEALDVKAELLEHRGTLWATASAEARQAEAQDRRDAEQQVTAARQILVTRVGELHRHVLQLIADRKAPLFRVQHVQLVERFPPPTPQPN</sequence>
<accession>A0A023AZC6</accession>
<evidence type="ECO:0000313" key="3">
    <source>
        <dbReference type="Proteomes" id="UP000019763"/>
    </source>
</evidence>
<organism evidence="2 3">
    <name type="scientific">Gregarina niphandrodes</name>
    <name type="common">Septate eugregarine</name>
    <dbReference type="NCBI Taxonomy" id="110365"/>
    <lineage>
        <taxon>Eukaryota</taxon>
        <taxon>Sar</taxon>
        <taxon>Alveolata</taxon>
        <taxon>Apicomplexa</taxon>
        <taxon>Conoidasida</taxon>
        <taxon>Gregarinasina</taxon>
        <taxon>Eugregarinorida</taxon>
        <taxon>Gregarinidae</taxon>
        <taxon>Gregarina</taxon>
    </lineage>
</organism>
<dbReference type="AlphaFoldDB" id="A0A023AZC6"/>
<dbReference type="Proteomes" id="UP000019763">
    <property type="component" value="Unassembled WGS sequence"/>
</dbReference>
<name>A0A023AZC6_GRENI</name>
<reference evidence="2" key="1">
    <citation type="submission" date="2013-12" db="EMBL/GenBank/DDBJ databases">
        <authorList>
            <person name="Omoto C.K."/>
            <person name="Sibley D."/>
            <person name="Venepally P."/>
            <person name="Hadjithomas M."/>
            <person name="Karamycheva S."/>
            <person name="Brunk B."/>
            <person name="Roos D."/>
            <person name="Caler E."/>
            <person name="Lorenzi H."/>
        </authorList>
    </citation>
    <scope>NUCLEOTIDE SEQUENCE</scope>
</reference>
<dbReference type="EMBL" id="AFNH02001138">
    <property type="protein sequence ID" value="EZG44077.1"/>
    <property type="molecule type" value="Genomic_DNA"/>
</dbReference>
<gene>
    <name evidence="2" type="ORF">GNI_152740</name>
</gene>
<protein>
    <submittedName>
        <fullName evidence="2">Uncharacterized protein</fullName>
    </submittedName>
</protein>
<proteinExistence type="predicted"/>
<dbReference type="GeneID" id="22915313"/>
<comment type="caution">
    <text evidence="2">The sequence shown here is derived from an EMBL/GenBank/DDBJ whole genome shotgun (WGS) entry which is preliminary data.</text>
</comment>
<dbReference type="RefSeq" id="XP_011132820.1">
    <property type="nucleotide sequence ID" value="XM_011134518.1"/>
</dbReference>